<sequence>LFSPTRIHLLQELSLSPFVSAEVPKQASPRSNYIISGAENSPVSTSQPNVSSSRKGLRRYSQEYNQREGQPVILTFPLYFRQPRSASRQQEKKQLPVQRAGRHL</sequence>
<accession>A0ABN8ZZ76</accession>
<evidence type="ECO:0000313" key="3">
    <source>
        <dbReference type="Proteomes" id="UP001176941"/>
    </source>
</evidence>
<evidence type="ECO:0000313" key="2">
    <source>
        <dbReference type="EMBL" id="CAI9178091.1"/>
    </source>
</evidence>
<keyword evidence="3" id="KW-1185">Reference proteome</keyword>
<feature type="non-terminal residue" evidence="2">
    <location>
        <position position="104"/>
    </location>
</feature>
<feature type="non-terminal residue" evidence="2">
    <location>
        <position position="1"/>
    </location>
</feature>
<reference evidence="2" key="1">
    <citation type="submission" date="2023-04" db="EMBL/GenBank/DDBJ databases">
        <authorList>
            <consortium name="ELIXIR-Norway"/>
        </authorList>
    </citation>
    <scope>NUCLEOTIDE SEQUENCE [LARGE SCALE GENOMIC DNA]</scope>
</reference>
<protein>
    <submittedName>
        <fullName evidence="2">Uncharacterized protein</fullName>
    </submittedName>
</protein>
<feature type="region of interest" description="Disordered" evidence="1">
    <location>
        <begin position="32"/>
        <end position="64"/>
    </location>
</feature>
<feature type="region of interest" description="Disordered" evidence="1">
    <location>
        <begin position="83"/>
        <end position="104"/>
    </location>
</feature>
<dbReference type="Proteomes" id="UP001176941">
    <property type="component" value="Chromosome 7"/>
</dbReference>
<feature type="compositionally biased region" description="Polar residues" evidence="1">
    <location>
        <begin position="32"/>
        <end position="54"/>
    </location>
</feature>
<evidence type="ECO:0000256" key="1">
    <source>
        <dbReference type="SAM" id="MobiDB-lite"/>
    </source>
</evidence>
<dbReference type="EMBL" id="OX459943">
    <property type="protein sequence ID" value="CAI9178091.1"/>
    <property type="molecule type" value="Genomic_DNA"/>
</dbReference>
<proteinExistence type="predicted"/>
<name>A0ABN8ZZ76_RANTA</name>
<gene>
    <name evidence="2" type="ORF">MRATA1EN1_LOCUS27053</name>
</gene>
<organism evidence="2 3">
    <name type="scientific">Rangifer tarandus platyrhynchus</name>
    <name type="common">Svalbard reindeer</name>
    <dbReference type="NCBI Taxonomy" id="3082113"/>
    <lineage>
        <taxon>Eukaryota</taxon>
        <taxon>Metazoa</taxon>
        <taxon>Chordata</taxon>
        <taxon>Craniata</taxon>
        <taxon>Vertebrata</taxon>
        <taxon>Euteleostomi</taxon>
        <taxon>Mammalia</taxon>
        <taxon>Eutheria</taxon>
        <taxon>Laurasiatheria</taxon>
        <taxon>Artiodactyla</taxon>
        <taxon>Ruminantia</taxon>
        <taxon>Pecora</taxon>
        <taxon>Cervidae</taxon>
        <taxon>Odocoileinae</taxon>
        <taxon>Rangifer</taxon>
    </lineage>
</organism>